<dbReference type="Pfam" id="PF13565">
    <property type="entry name" value="HTH_32"/>
    <property type="match status" value="1"/>
</dbReference>
<accession>V9VV47</accession>
<sequence length="74" mass="8647">MPGIRKSMFYPWYARYEAFGEAGLEDRRPHPGRVWNRIPDEIRKALVNLALNEPELPPRDLVFSKILGTVDSRH</sequence>
<dbReference type="KEGG" id="lmd:METH_08670"/>
<reference evidence="1 2" key="1">
    <citation type="submission" date="2013-09" db="EMBL/GenBank/DDBJ databases">
        <authorList>
            <consortium name="DOE Joint Genome Institute"/>
            <person name="Klenk H.-P."/>
            <person name="Huntemann M."/>
            <person name="Han J."/>
            <person name="Chen A."/>
            <person name="Kyrpides N."/>
            <person name="Mavromatis K."/>
            <person name="Markowitz V."/>
            <person name="Palaniappan K."/>
            <person name="Ivanova N."/>
            <person name="Schaumberg A."/>
            <person name="Pati A."/>
            <person name="Liolios K."/>
            <person name="Nordberg H.P."/>
            <person name="Cantor M.N."/>
            <person name="Hua S.X."/>
            <person name="Woyke T."/>
        </authorList>
    </citation>
    <scope>NUCLEOTIDE SEQUENCE [LARGE SCALE GENOMIC DNA]</scope>
    <source>
        <strain evidence="1 2">DSM 14336</strain>
    </source>
</reference>
<dbReference type="HOGENOM" id="CLU_2683338_0_0_5"/>
<evidence type="ECO:0000313" key="1">
    <source>
        <dbReference type="EMBL" id="AHD00752.1"/>
    </source>
</evidence>
<dbReference type="Proteomes" id="UP000018780">
    <property type="component" value="Chromosome"/>
</dbReference>
<evidence type="ECO:0000313" key="2">
    <source>
        <dbReference type="Proteomes" id="UP000018780"/>
    </source>
</evidence>
<dbReference type="AlphaFoldDB" id="V9VV47"/>
<name>V9VV47_9RHOB</name>
<protein>
    <submittedName>
        <fullName evidence="1">Integrase</fullName>
    </submittedName>
</protein>
<proteinExistence type="predicted"/>
<gene>
    <name evidence="1" type="ORF">METH_08670</name>
</gene>
<dbReference type="STRING" id="999552.METH_08670"/>
<organism evidence="1 2">
    <name type="scientific">Leisingera methylohalidivorans DSM 14336</name>
    <dbReference type="NCBI Taxonomy" id="999552"/>
    <lineage>
        <taxon>Bacteria</taxon>
        <taxon>Pseudomonadati</taxon>
        <taxon>Pseudomonadota</taxon>
        <taxon>Alphaproteobacteria</taxon>
        <taxon>Rhodobacterales</taxon>
        <taxon>Roseobacteraceae</taxon>
        <taxon>Leisingera</taxon>
    </lineage>
</organism>
<keyword evidence="2" id="KW-1185">Reference proteome</keyword>
<dbReference type="EMBL" id="CP006773">
    <property type="protein sequence ID" value="AHD00752.1"/>
    <property type="molecule type" value="Genomic_DNA"/>
</dbReference>